<accession>A0A147BK79</accession>
<dbReference type="AlphaFoldDB" id="A0A147BK79"/>
<feature type="signal peptide" evidence="1">
    <location>
        <begin position="1"/>
        <end position="18"/>
    </location>
</feature>
<name>A0A147BK79_IXORI</name>
<feature type="chain" id="PRO_5007542485" evidence="1">
    <location>
        <begin position="19"/>
        <end position="72"/>
    </location>
</feature>
<dbReference type="EMBL" id="GEGO01004669">
    <property type="protein sequence ID" value="JAR90735.1"/>
    <property type="molecule type" value="Transcribed_RNA"/>
</dbReference>
<protein>
    <submittedName>
        <fullName evidence="2">Putative secreted protein</fullName>
    </submittedName>
</protein>
<proteinExistence type="predicted"/>
<reference evidence="2" key="1">
    <citation type="journal article" date="2018" name="PLoS Negl. Trop. Dis.">
        <title>Sialome diversity of ticks revealed by RNAseq of single tick salivary glands.</title>
        <authorList>
            <person name="Perner J."/>
            <person name="Kropackova S."/>
            <person name="Kopacek P."/>
            <person name="Ribeiro J.M."/>
        </authorList>
    </citation>
    <scope>NUCLEOTIDE SEQUENCE</scope>
    <source>
        <strain evidence="2">Siblings of single egg batch collected in Ceske Budejovice</strain>
        <tissue evidence="2">Salivary glands</tissue>
    </source>
</reference>
<organism evidence="2">
    <name type="scientific">Ixodes ricinus</name>
    <name type="common">Common tick</name>
    <name type="synonym">Acarus ricinus</name>
    <dbReference type="NCBI Taxonomy" id="34613"/>
    <lineage>
        <taxon>Eukaryota</taxon>
        <taxon>Metazoa</taxon>
        <taxon>Ecdysozoa</taxon>
        <taxon>Arthropoda</taxon>
        <taxon>Chelicerata</taxon>
        <taxon>Arachnida</taxon>
        <taxon>Acari</taxon>
        <taxon>Parasitiformes</taxon>
        <taxon>Ixodida</taxon>
        <taxon>Ixodoidea</taxon>
        <taxon>Ixodidae</taxon>
        <taxon>Ixodinae</taxon>
        <taxon>Ixodes</taxon>
    </lineage>
</organism>
<evidence type="ECO:0000256" key="1">
    <source>
        <dbReference type="SAM" id="SignalP"/>
    </source>
</evidence>
<keyword evidence="1" id="KW-0732">Signal</keyword>
<sequence>MNFLCVFICTVCSVTCVATLFAHCHRIYHWVKMTLYNVVISNILPLKQGICNHLPYIYLFCSSLNFCIQMLI</sequence>
<evidence type="ECO:0000313" key="2">
    <source>
        <dbReference type="EMBL" id="JAR90735.1"/>
    </source>
</evidence>